<dbReference type="SUPFAM" id="SSF51905">
    <property type="entry name" value="FAD/NAD(P)-binding domain"/>
    <property type="match status" value="1"/>
</dbReference>
<comment type="cofactor">
    <cofactor evidence="1">
        <name>FAD</name>
        <dbReference type="ChEBI" id="CHEBI:57692"/>
    </cofactor>
</comment>
<dbReference type="InterPro" id="IPR050493">
    <property type="entry name" value="FAD-dep_Monooxygenase_BioMet"/>
</dbReference>
<organism evidence="7 8">
    <name type="scientific">Oryzicola mucosus</name>
    <dbReference type="NCBI Taxonomy" id="2767425"/>
    <lineage>
        <taxon>Bacteria</taxon>
        <taxon>Pseudomonadati</taxon>
        <taxon>Pseudomonadota</taxon>
        <taxon>Alphaproteobacteria</taxon>
        <taxon>Hyphomicrobiales</taxon>
        <taxon>Phyllobacteriaceae</taxon>
        <taxon>Oryzicola</taxon>
    </lineage>
</organism>
<evidence type="ECO:0000256" key="5">
    <source>
        <dbReference type="ARBA" id="ARBA00023033"/>
    </source>
</evidence>
<feature type="domain" description="FAD-binding" evidence="6">
    <location>
        <begin position="3"/>
        <end position="352"/>
    </location>
</feature>
<protein>
    <submittedName>
        <fullName evidence="7">FAD-dependent monooxygenase</fullName>
    </submittedName>
</protein>
<evidence type="ECO:0000259" key="6">
    <source>
        <dbReference type="Pfam" id="PF01494"/>
    </source>
</evidence>
<proteinExistence type="predicted"/>
<keyword evidence="4" id="KW-0560">Oxidoreductase</keyword>
<keyword evidence="5 7" id="KW-0503">Monooxygenase</keyword>
<name>A0A8J6PVQ4_9HYPH</name>
<dbReference type="RefSeq" id="WP_188165181.1">
    <property type="nucleotide sequence ID" value="NZ_JACVVX010000004.1"/>
</dbReference>
<comment type="caution">
    <text evidence="7">The sequence shown here is derived from an EMBL/GenBank/DDBJ whole genome shotgun (WGS) entry which is preliminary data.</text>
</comment>
<evidence type="ECO:0000256" key="3">
    <source>
        <dbReference type="ARBA" id="ARBA00022827"/>
    </source>
</evidence>
<gene>
    <name evidence="7" type="ORF">ICI42_13845</name>
</gene>
<accession>A0A8J6PVQ4</accession>
<dbReference type="SUPFAM" id="SSF54373">
    <property type="entry name" value="FAD-linked reductases, C-terminal domain"/>
    <property type="match status" value="1"/>
</dbReference>
<dbReference type="InterPro" id="IPR036188">
    <property type="entry name" value="FAD/NAD-bd_sf"/>
</dbReference>
<keyword evidence="8" id="KW-1185">Reference proteome</keyword>
<evidence type="ECO:0000256" key="1">
    <source>
        <dbReference type="ARBA" id="ARBA00001974"/>
    </source>
</evidence>
<evidence type="ECO:0000256" key="2">
    <source>
        <dbReference type="ARBA" id="ARBA00022630"/>
    </source>
</evidence>
<dbReference type="AlphaFoldDB" id="A0A8J6PVQ4"/>
<dbReference type="InterPro" id="IPR002938">
    <property type="entry name" value="FAD-bd"/>
</dbReference>
<dbReference type="PANTHER" id="PTHR13789:SF318">
    <property type="entry name" value="GERANYLGERANYL DIPHOSPHATE REDUCTASE"/>
    <property type="match status" value="1"/>
</dbReference>
<dbReference type="Gene3D" id="3.50.50.60">
    <property type="entry name" value="FAD/NAD(P)-binding domain"/>
    <property type="match status" value="1"/>
</dbReference>
<dbReference type="Pfam" id="PF01494">
    <property type="entry name" value="FAD_binding_3"/>
    <property type="match status" value="1"/>
</dbReference>
<reference evidence="7" key="1">
    <citation type="submission" date="2020-09" db="EMBL/GenBank/DDBJ databases">
        <title>Genome seq and assembly of Tianweitania sp.</title>
        <authorList>
            <person name="Chhetri G."/>
        </authorList>
    </citation>
    <scope>NUCLEOTIDE SEQUENCE</scope>
    <source>
        <strain evidence="7">Rool2</strain>
    </source>
</reference>
<dbReference type="EMBL" id="JACVVX010000004">
    <property type="protein sequence ID" value="MBD0415741.1"/>
    <property type="molecule type" value="Genomic_DNA"/>
</dbReference>
<dbReference type="GO" id="GO:0004497">
    <property type="term" value="F:monooxygenase activity"/>
    <property type="evidence" value="ECO:0007669"/>
    <property type="project" value="UniProtKB-KW"/>
</dbReference>
<dbReference type="PANTHER" id="PTHR13789">
    <property type="entry name" value="MONOOXYGENASE"/>
    <property type="match status" value="1"/>
</dbReference>
<dbReference type="Proteomes" id="UP000643405">
    <property type="component" value="Unassembled WGS sequence"/>
</dbReference>
<dbReference type="PRINTS" id="PR00420">
    <property type="entry name" value="RNGMNOXGNASE"/>
</dbReference>
<keyword evidence="3" id="KW-0274">FAD</keyword>
<dbReference type="GO" id="GO:0071949">
    <property type="term" value="F:FAD binding"/>
    <property type="evidence" value="ECO:0007669"/>
    <property type="project" value="InterPro"/>
</dbReference>
<keyword evidence="2" id="KW-0285">Flavoprotein</keyword>
<evidence type="ECO:0000256" key="4">
    <source>
        <dbReference type="ARBA" id="ARBA00023002"/>
    </source>
</evidence>
<sequence>MQDLVIAGGGIAGLAAALSFAQDRARVRVYERSARLDEVGAGLQLSPNVTRILARLGVLERLIDQAVKPEAVVLRQASTLAEVARVPLGAAAERRWGAPYLVVHRADLQKALAETVLETPEISLTLGSTVTAADASQGGIGVAIESKGDTTADRADLFVAADGVWSNCRAWVRSDASSRFTDKLAWRTTIPVDSEAGSAFAAIGATTVVTAFMHSGFHLIAYPIRAGRAINLAAFTPGKAVAQSWNGDADLSLLRTALRGAAPALADLIDRCGPWQVWPLYSVDASLPWTRRGGIALIGDAAHATTPFAAQGAAMGIEDAFTLAGAVAKGSLAALPAWESQRRERVQKVVRRGTLNRFAWHASGPVALARNLFLKSRSPKALAADLDWLYGWTPPGWDAGRSL</sequence>
<evidence type="ECO:0000313" key="7">
    <source>
        <dbReference type="EMBL" id="MBD0415741.1"/>
    </source>
</evidence>
<evidence type="ECO:0000313" key="8">
    <source>
        <dbReference type="Proteomes" id="UP000643405"/>
    </source>
</evidence>